<accession>A0A3S3SYK4</accession>
<dbReference type="AlphaFoldDB" id="A0A3S3SYK4"/>
<gene>
    <name evidence="1" type="ORF">EOD40_04090</name>
</gene>
<sequence>MTEHLTTITTAITGGVIWEGFKFLHPEVKRYFTTRREASKIFYENLDPILKSASELYGKLESLAKEDLSSFINLDNSNSIDPLHNQKYVFYLFAQFWAQIEYLRLESQYTDLSKIKKGKELLRFIETIESRKFRILDRSMQRILGECLIKEQGHRFRVMSLKEFTETLDTSESKLSQWLENLKSTLFSTNKKEARQLILRFGVIIAILIDHFDPNYKTVRRREIYTNKLSKKSKSIIRNNLTNHYLSFISNKRQILLKIRARRFFSFYKLLKSLDSSVIVKQIFI</sequence>
<protein>
    <submittedName>
        <fullName evidence="1">Uncharacterized protein</fullName>
    </submittedName>
</protein>
<reference evidence="1 2" key="1">
    <citation type="submission" date="2019-01" db="EMBL/GenBank/DDBJ databases">
        <authorList>
            <person name="Chen W.-M."/>
        </authorList>
    </citation>
    <scope>NUCLEOTIDE SEQUENCE [LARGE SCALE GENOMIC DNA]</scope>
    <source>
        <strain evidence="1 2">BBQ-12</strain>
    </source>
</reference>
<evidence type="ECO:0000313" key="2">
    <source>
        <dbReference type="Proteomes" id="UP000285211"/>
    </source>
</evidence>
<keyword evidence="2" id="KW-1185">Reference proteome</keyword>
<organism evidence="1 2">
    <name type="scientific">Flavobacterium sufflavum</name>
    <dbReference type="NCBI Taxonomy" id="1921138"/>
    <lineage>
        <taxon>Bacteria</taxon>
        <taxon>Pseudomonadati</taxon>
        <taxon>Bacteroidota</taxon>
        <taxon>Flavobacteriia</taxon>
        <taxon>Flavobacteriales</taxon>
        <taxon>Flavobacteriaceae</taxon>
        <taxon>Flavobacterium</taxon>
    </lineage>
</organism>
<dbReference type="OrthoDB" id="1347353at2"/>
<proteinExistence type="predicted"/>
<dbReference type="Proteomes" id="UP000285211">
    <property type="component" value="Unassembled WGS sequence"/>
</dbReference>
<comment type="caution">
    <text evidence="1">The sequence shown here is derived from an EMBL/GenBank/DDBJ whole genome shotgun (WGS) entry which is preliminary data.</text>
</comment>
<dbReference type="RefSeq" id="WP_128193629.1">
    <property type="nucleotide sequence ID" value="NZ_SACJ01000002.1"/>
</dbReference>
<name>A0A3S3SYK4_9FLAO</name>
<evidence type="ECO:0000313" key="1">
    <source>
        <dbReference type="EMBL" id="RVT78424.1"/>
    </source>
</evidence>
<dbReference type="EMBL" id="SACJ01000002">
    <property type="protein sequence ID" value="RVT78424.1"/>
    <property type="molecule type" value="Genomic_DNA"/>
</dbReference>